<name>A0A429Z606_9ENTE</name>
<organism evidence="1 2">
    <name type="scientific">Vagococcus humatus</name>
    <dbReference type="NCBI Taxonomy" id="1889241"/>
    <lineage>
        <taxon>Bacteria</taxon>
        <taxon>Bacillati</taxon>
        <taxon>Bacillota</taxon>
        <taxon>Bacilli</taxon>
        <taxon>Lactobacillales</taxon>
        <taxon>Enterococcaceae</taxon>
        <taxon>Vagococcus</taxon>
    </lineage>
</organism>
<dbReference type="InterPro" id="IPR036388">
    <property type="entry name" value="WH-like_DNA-bd_sf"/>
</dbReference>
<comment type="caution">
    <text evidence="1">The sequence shown here is derived from an EMBL/GenBank/DDBJ whole genome shotgun (WGS) entry which is preliminary data.</text>
</comment>
<accession>A0A429Z606</accession>
<evidence type="ECO:0000313" key="2">
    <source>
        <dbReference type="Proteomes" id="UP000277864"/>
    </source>
</evidence>
<gene>
    <name evidence="1" type="ORF">C7P63_07370</name>
</gene>
<dbReference type="Proteomes" id="UP000277864">
    <property type="component" value="Unassembled WGS sequence"/>
</dbReference>
<evidence type="ECO:0000313" key="1">
    <source>
        <dbReference type="EMBL" id="RST89099.1"/>
    </source>
</evidence>
<dbReference type="Pfam" id="PF13730">
    <property type="entry name" value="HTH_36"/>
    <property type="match status" value="1"/>
</dbReference>
<dbReference type="AlphaFoldDB" id="A0A429Z606"/>
<protein>
    <submittedName>
        <fullName evidence="1">Helix-turn-helix domain-containing protein</fullName>
    </submittedName>
</protein>
<dbReference type="EMBL" id="PXZH01000003">
    <property type="protein sequence ID" value="RST89099.1"/>
    <property type="molecule type" value="Genomic_DNA"/>
</dbReference>
<proteinExistence type="predicted"/>
<dbReference type="Gene3D" id="1.10.10.10">
    <property type="entry name" value="Winged helix-like DNA-binding domain superfamily/Winged helix DNA-binding domain"/>
    <property type="match status" value="1"/>
</dbReference>
<sequence>MGGLEVTEQPNYYAIIPSNVRYDKDLSPNAKLLYGELTALCNQNGYCWASNDYFAQLYGVSKISVSKWVSQLKEKGYIFVEMNYKEGTKEILNRHIRLVNEPIKENFNTSQRKVKAPIKEKFKDNNTSNTTINNTYNNIDQMSSKTDDKERLNNSFESIWKFYPKKQGKDKAFKSYQKAIKDGVTDETILNGLNNYLKQIEVQKTEQQYIKQGSTWFNQKCWDDEYVITAKQNNDNDFSDWAKYAGG</sequence>
<keyword evidence="2" id="KW-1185">Reference proteome</keyword>
<dbReference type="OrthoDB" id="1821976at2"/>
<reference evidence="1 2" key="1">
    <citation type="submission" date="2018-03" db="EMBL/GenBank/DDBJ databases">
        <authorList>
            <person name="Gulvik C.A."/>
        </authorList>
    </citation>
    <scope>NUCLEOTIDE SEQUENCE [LARGE SCALE GENOMIC DNA]</scope>
    <source>
        <strain evidence="1 2">JCM 31581</strain>
    </source>
</reference>